<dbReference type="PANTHER" id="PTHR42879:SF6">
    <property type="entry name" value="NADPH-DEPENDENT REDUCTASE BACG"/>
    <property type="match status" value="1"/>
</dbReference>
<sequence length="280" mass="30282">MNALGYIAVLNHLRKDMDLKLENKSALISGSTTGIGLAIAQTLAQEGASVIVNGRTEQRVTQAVDKIKRTNPDAKVTGIVADLATKAGIEQIVTQVPQVDILINNLGIYEPKGFFEITDEDWLHILEVNLLSGVRLSRKYLQKMLEQNWGRVIFISSESGFQIPVEMIHYGVTKTAQISLARGLAEMTVGTAVTVNSVLPGPTRSEGVEEFITQMGKEKGISASEVEAEFFQKVRPSSLIQRFATNEEVATLVAYLSSPLASATNGAAVRVDGGVIRSII</sequence>
<comment type="similarity">
    <text evidence="1 3">Belongs to the short-chain dehydrogenases/reductases (SDR) family.</text>
</comment>
<dbReference type="Pfam" id="PF00106">
    <property type="entry name" value="adh_short"/>
    <property type="match status" value="1"/>
</dbReference>
<dbReference type="FunFam" id="3.40.50.720:FF:000084">
    <property type="entry name" value="Short-chain dehydrogenase reductase"/>
    <property type="match status" value="1"/>
</dbReference>
<dbReference type="InterPro" id="IPR050259">
    <property type="entry name" value="SDR"/>
</dbReference>
<evidence type="ECO:0000313" key="5">
    <source>
        <dbReference type="Proteomes" id="UP000236527"/>
    </source>
</evidence>
<dbReference type="CDD" id="cd05233">
    <property type="entry name" value="SDR_c"/>
    <property type="match status" value="1"/>
</dbReference>
<keyword evidence="5" id="KW-1185">Reference proteome</keyword>
<dbReference type="EMBL" id="BDGE01000022">
    <property type="protein sequence ID" value="GBE91431.1"/>
    <property type="molecule type" value="Genomic_DNA"/>
</dbReference>
<dbReference type="SUPFAM" id="SSF51735">
    <property type="entry name" value="NAD(P)-binding Rossmann-fold domains"/>
    <property type="match status" value="1"/>
</dbReference>
<evidence type="ECO:0000256" key="2">
    <source>
        <dbReference type="ARBA" id="ARBA00023002"/>
    </source>
</evidence>
<name>A0A2H6LDZ4_9NOSO</name>
<dbReference type="AlphaFoldDB" id="A0A2H6LDZ4"/>
<dbReference type="InterPro" id="IPR002347">
    <property type="entry name" value="SDR_fam"/>
</dbReference>
<keyword evidence="2" id="KW-0560">Oxidoreductase</keyword>
<accession>A0A2H6LDZ4</accession>
<evidence type="ECO:0000256" key="1">
    <source>
        <dbReference type="ARBA" id="ARBA00006484"/>
    </source>
</evidence>
<gene>
    <name evidence="4" type="ORF">NCWK1_1155</name>
</gene>
<dbReference type="PRINTS" id="PR00081">
    <property type="entry name" value="GDHRDH"/>
</dbReference>
<dbReference type="GO" id="GO:0016491">
    <property type="term" value="F:oxidoreductase activity"/>
    <property type="evidence" value="ECO:0007669"/>
    <property type="project" value="UniProtKB-KW"/>
</dbReference>
<dbReference type="InterPro" id="IPR036291">
    <property type="entry name" value="NAD(P)-bd_dom_sf"/>
</dbReference>
<dbReference type="Proteomes" id="UP000236527">
    <property type="component" value="Unassembled WGS sequence"/>
</dbReference>
<reference evidence="5" key="1">
    <citation type="journal article" date="2018" name="Genome Announc.">
        <title>Draft Genome Sequence of the Nitrogen-Fixing and Hormogonia-Inducing Cyanobacterium Nostoc cycadae Strain WK-1, Isolated from the Coralloid Roots of Cycas revoluta.</title>
        <authorList>
            <person name="Kanesaki Y."/>
            <person name="Hirose M."/>
            <person name="Hirose Y."/>
            <person name="Fujisawa T."/>
            <person name="Nakamura Y."/>
            <person name="Watanabe S."/>
            <person name="Matsunaga S."/>
            <person name="Uchida H."/>
            <person name="Murakami A."/>
        </authorList>
    </citation>
    <scope>NUCLEOTIDE SEQUENCE [LARGE SCALE GENOMIC DNA]</scope>
    <source>
        <strain evidence="5">WK-1</strain>
    </source>
</reference>
<dbReference type="PRINTS" id="PR00080">
    <property type="entry name" value="SDRFAMILY"/>
</dbReference>
<organism evidence="4 5">
    <name type="scientific">Nostoc cycadae WK-1</name>
    <dbReference type="NCBI Taxonomy" id="1861711"/>
    <lineage>
        <taxon>Bacteria</taxon>
        <taxon>Bacillati</taxon>
        <taxon>Cyanobacteriota</taxon>
        <taxon>Cyanophyceae</taxon>
        <taxon>Nostocales</taxon>
        <taxon>Nostocaceae</taxon>
        <taxon>Nostoc</taxon>
    </lineage>
</organism>
<evidence type="ECO:0000313" key="4">
    <source>
        <dbReference type="EMBL" id="GBE91431.1"/>
    </source>
</evidence>
<protein>
    <submittedName>
        <fullName evidence="4">3-hydroxybutyrate dehydrogenase</fullName>
    </submittedName>
</protein>
<proteinExistence type="inferred from homology"/>
<dbReference type="Gene3D" id="3.40.50.720">
    <property type="entry name" value="NAD(P)-binding Rossmann-like Domain"/>
    <property type="match status" value="1"/>
</dbReference>
<comment type="caution">
    <text evidence="4">The sequence shown here is derived from an EMBL/GenBank/DDBJ whole genome shotgun (WGS) entry which is preliminary data.</text>
</comment>
<dbReference type="PANTHER" id="PTHR42879">
    <property type="entry name" value="3-OXOACYL-(ACYL-CARRIER-PROTEIN) REDUCTASE"/>
    <property type="match status" value="1"/>
</dbReference>
<evidence type="ECO:0000256" key="3">
    <source>
        <dbReference type="RuleBase" id="RU000363"/>
    </source>
</evidence>